<dbReference type="Gene3D" id="1.10.287.130">
    <property type="match status" value="1"/>
</dbReference>
<dbReference type="GO" id="GO:0016301">
    <property type="term" value="F:kinase activity"/>
    <property type="evidence" value="ECO:0007669"/>
    <property type="project" value="UniProtKB-KW"/>
</dbReference>
<evidence type="ECO:0000256" key="6">
    <source>
        <dbReference type="SAM" id="Phobius"/>
    </source>
</evidence>
<evidence type="ECO:0000256" key="2">
    <source>
        <dbReference type="ARBA" id="ARBA00012438"/>
    </source>
</evidence>
<sequence>MMKSITIISFIFFTAVLFGQNDGIKTIDSLKLILQTEKNIDSIIKINNTIAINIKNHISLDDAVTHLHKNVKFSKKHKREFGVGESYLILGHIYIIKAEHDSSSYYLTKSISIFKNSPLKNKLARAYYLKSIVYQMQSDFSNQLKYALLAQEFAEQSKDYTLITDSANALSMYYLDQHKYNEALVQAKKCVKYALLSKKENRINVSYMGIAETYRLLKDTVNANHFFEKSYKGTKANNQKFEIAWILTNWAKLKPNAEALQMRLEARDMWDQHQVNPMNIHNNGMIGILYLSMYDAESDSTKKINYLLNAEKHLTSTIEKAENINDLINLIELNKSLSRLYSIKKDYEKAFFYLEKSNLLNDSLNSQEIKNSLAKLESQKEIQLRDKEIQLNKLTLETKEKQKWIYIGGILLLGIIGSLLFYQSRNRQKTNQKLQLLNSELDQANKVKTRFFSILNHDLRSPVANLIHFLHLQKDNPELMDEATKNRMQNKTISGAENLLSSMEDILLWSKGQMENFKPEPKKVSVNQLFEDNKKVFSGYQNITFDYQNPDAVELFTDENYLKTIIRNLTSNAINVFTTTPKPTIICKAWQENGKSYLTISDNGPGASQEQFKALYDDKEVVGIKSGLGLHLIRDLAKAINCEIAVDSKLGEGTSFILTFDNSTKSQRNIL</sequence>
<protein>
    <recommendedName>
        <fullName evidence="2">histidine kinase</fullName>
        <ecNumber evidence="2">2.7.13.3</ecNumber>
    </recommendedName>
</protein>
<feature type="transmembrane region" description="Helical" evidence="6">
    <location>
        <begin position="404"/>
        <end position="422"/>
    </location>
</feature>
<evidence type="ECO:0000256" key="1">
    <source>
        <dbReference type="ARBA" id="ARBA00000085"/>
    </source>
</evidence>
<dbReference type="PANTHER" id="PTHR43711">
    <property type="entry name" value="TWO-COMPONENT HISTIDINE KINASE"/>
    <property type="match status" value="1"/>
</dbReference>
<name>A0ABY4KBK7_9FLAO</name>
<dbReference type="CDD" id="cd00082">
    <property type="entry name" value="HisKA"/>
    <property type="match status" value="1"/>
</dbReference>
<dbReference type="RefSeq" id="WP_248432619.1">
    <property type="nucleotide sequence ID" value="NZ_CP096205.1"/>
</dbReference>
<dbReference type="EMBL" id="CP096205">
    <property type="protein sequence ID" value="UPQ77711.1"/>
    <property type="molecule type" value="Genomic_DNA"/>
</dbReference>
<dbReference type="PANTHER" id="PTHR43711:SF1">
    <property type="entry name" value="HISTIDINE KINASE 1"/>
    <property type="match status" value="1"/>
</dbReference>
<evidence type="ECO:0000259" key="7">
    <source>
        <dbReference type="PROSITE" id="PS50109"/>
    </source>
</evidence>
<dbReference type="Pfam" id="PF02518">
    <property type="entry name" value="HATPase_c"/>
    <property type="match status" value="1"/>
</dbReference>
<dbReference type="PROSITE" id="PS50109">
    <property type="entry name" value="HIS_KIN"/>
    <property type="match status" value="1"/>
</dbReference>
<feature type="domain" description="Histidine kinase" evidence="7">
    <location>
        <begin position="454"/>
        <end position="664"/>
    </location>
</feature>
<dbReference type="SUPFAM" id="SSF48452">
    <property type="entry name" value="TPR-like"/>
    <property type="match status" value="2"/>
</dbReference>
<dbReference type="InterPro" id="IPR003661">
    <property type="entry name" value="HisK_dim/P_dom"/>
</dbReference>
<keyword evidence="6" id="KW-0472">Membrane</keyword>
<dbReference type="InterPro" id="IPR005467">
    <property type="entry name" value="His_kinase_dom"/>
</dbReference>
<keyword evidence="5" id="KW-0902">Two-component regulatory system</keyword>
<gene>
    <name evidence="8" type="ORF">M0M57_08695</name>
</gene>
<accession>A0ABY4KBK7</accession>
<dbReference type="InterPro" id="IPR050736">
    <property type="entry name" value="Sensor_HK_Regulatory"/>
</dbReference>
<dbReference type="Gene3D" id="1.25.40.10">
    <property type="entry name" value="Tetratricopeptide repeat domain"/>
    <property type="match status" value="2"/>
</dbReference>
<evidence type="ECO:0000313" key="9">
    <source>
        <dbReference type="Proteomes" id="UP000830583"/>
    </source>
</evidence>
<dbReference type="Gene3D" id="3.30.565.10">
    <property type="entry name" value="Histidine kinase-like ATPase, C-terminal domain"/>
    <property type="match status" value="1"/>
</dbReference>
<proteinExistence type="predicted"/>
<evidence type="ECO:0000256" key="4">
    <source>
        <dbReference type="ARBA" id="ARBA00022777"/>
    </source>
</evidence>
<dbReference type="InterPro" id="IPR003594">
    <property type="entry name" value="HATPase_dom"/>
</dbReference>
<keyword evidence="6" id="KW-0812">Transmembrane</keyword>
<dbReference type="SUPFAM" id="SSF55874">
    <property type="entry name" value="ATPase domain of HSP90 chaperone/DNA topoisomerase II/histidine kinase"/>
    <property type="match status" value="1"/>
</dbReference>
<dbReference type="Proteomes" id="UP000830583">
    <property type="component" value="Chromosome"/>
</dbReference>
<organism evidence="8 9">
    <name type="scientific">Flavobacterium azooxidireducens</name>
    <dbReference type="NCBI Taxonomy" id="1871076"/>
    <lineage>
        <taxon>Bacteria</taxon>
        <taxon>Pseudomonadati</taxon>
        <taxon>Bacteroidota</taxon>
        <taxon>Flavobacteriia</taxon>
        <taxon>Flavobacteriales</taxon>
        <taxon>Flavobacteriaceae</taxon>
        <taxon>Flavobacterium</taxon>
    </lineage>
</organism>
<evidence type="ECO:0000256" key="5">
    <source>
        <dbReference type="ARBA" id="ARBA00023012"/>
    </source>
</evidence>
<dbReference type="InterPro" id="IPR036890">
    <property type="entry name" value="HATPase_C_sf"/>
</dbReference>
<reference evidence="8" key="1">
    <citation type="submission" date="2022-04" db="EMBL/GenBank/DDBJ databases">
        <title>Consumption of N2O by Flavobacterium azooxidireducens sp. nov. isolated from Decomposing Leaf Litter of Phragmites australis (Cav.).</title>
        <authorList>
            <person name="Behrendt U."/>
            <person name="Spanner T."/>
            <person name="Augustin J."/>
            <person name="Horn M.A."/>
            <person name="Kolb S."/>
            <person name="Ulrich A."/>
        </authorList>
    </citation>
    <scope>NUCLEOTIDE SEQUENCE</scope>
    <source>
        <strain evidence="8">IGB 4-14</strain>
    </source>
</reference>
<dbReference type="InterPro" id="IPR036097">
    <property type="entry name" value="HisK_dim/P_sf"/>
</dbReference>
<keyword evidence="6" id="KW-1133">Transmembrane helix</keyword>
<dbReference type="SMART" id="SM00387">
    <property type="entry name" value="HATPase_c"/>
    <property type="match status" value="1"/>
</dbReference>
<comment type="catalytic activity">
    <reaction evidence="1">
        <text>ATP + protein L-histidine = ADP + protein N-phospho-L-histidine.</text>
        <dbReference type="EC" id="2.7.13.3"/>
    </reaction>
</comment>
<keyword evidence="9" id="KW-1185">Reference proteome</keyword>
<evidence type="ECO:0000256" key="3">
    <source>
        <dbReference type="ARBA" id="ARBA00022679"/>
    </source>
</evidence>
<dbReference type="EC" id="2.7.13.3" evidence="2"/>
<keyword evidence="3" id="KW-0808">Transferase</keyword>
<dbReference type="SUPFAM" id="SSF47384">
    <property type="entry name" value="Homodimeric domain of signal transducing histidine kinase"/>
    <property type="match status" value="1"/>
</dbReference>
<dbReference type="InterPro" id="IPR011990">
    <property type="entry name" value="TPR-like_helical_dom_sf"/>
</dbReference>
<evidence type="ECO:0000313" key="8">
    <source>
        <dbReference type="EMBL" id="UPQ77711.1"/>
    </source>
</evidence>
<keyword evidence="4 8" id="KW-0418">Kinase</keyword>